<feature type="transmembrane region" description="Helical" evidence="2">
    <location>
        <begin position="21"/>
        <end position="47"/>
    </location>
</feature>
<protein>
    <recommendedName>
        <fullName evidence="5">MerC mercury resistance protein</fullName>
    </recommendedName>
</protein>
<evidence type="ECO:0008006" key="5">
    <source>
        <dbReference type="Google" id="ProtNLM"/>
    </source>
</evidence>
<accession>A0A2A9MIL3</accession>
<comment type="caution">
    <text evidence="3">The sequence shown here is derived from an EMBL/GenBank/DDBJ whole genome shotgun (WGS) entry which is preliminary data.</text>
</comment>
<feature type="transmembrane region" description="Helical" evidence="2">
    <location>
        <begin position="59"/>
        <end position="82"/>
    </location>
</feature>
<feature type="region of interest" description="Disordered" evidence="1">
    <location>
        <begin position="162"/>
        <end position="183"/>
    </location>
</feature>
<dbReference type="Pfam" id="PF03203">
    <property type="entry name" value="MerC"/>
    <property type="match status" value="1"/>
</dbReference>
<dbReference type="KEGG" id="bbes:BESB_000910"/>
<keyword evidence="4" id="KW-1185">Reference proteome</keyword>
<feature type="transmembrane region" description="Helical" evidence="2">
    <location>
        <begin position="115"/>
        <end position="139"/>
    </location>
</feature>
<keyword evidence="2" id="KW-1133">Transmembrane helix</keyword>
<dbReference type="EMBL" id="NWUJ01000001">
    <property type="protein sequence ID" value="PFH37749.1"/>
    <property type="molecule type" value="Genomic_DNA"/>
</dbReference>
<evidence type="ECO:0000256" key="1">
    <source>
        <dbReference type="SAM" id="MobiDB-lite"/>
    </source>
</evidence>
<reference evidence="3 4" key="1">
    <citation type="submission" date="2017-09" db="EMBL/GenBank/DDBJ databases">
        <title>Genome sequencing of Besnoitia besnoiti strain Bb-Ger1.</title>
        <authorList>
            <person name="Schares G."/>
            <person name="Venepally P."/>
            <person name="Lorenzi H.A."/>
        </authorList>
    </citation>
    <scope>NUCLEOTIDE SEQUENCE [LARGE SCALE GENOMIC DNA]</scope>
    <source>
        <strain evidence="3 4">Bb-Ger1</strain>
    </source>
</reference>
<dbReference type="VEuPathDB" id="ToxoDB:BESB_000910"/>
<dbReference type="RefSeq" id="XP_029221758.1">
    <property type="nucleotide sequence ID" value="XM_029358846.1"/>
</dbReference>
<feature type="transmembrane region" description="Helical" evidence="2">
    <location>
        <begin position="89"/>
        <end position="109"/>
    </location>
</feature>
<organism evidence="3 4">
    <name type="scientific">Besnoitia besnoiti</name>
    <name type="common">Apicomplexan protozoan</name>
    <dbReference type="NCBI Taxonomy" id="94643"/>
    <lineage>
        <taxon>Eukaryota</taxon>
        <taxon>Sar</taxon>
        <taxon>Alveolata</taxon>
        <taxon>Apicomplexa</taxon>
        <taxon>Conoidasida</taxon>
        <taxon>Coccidia</taxon>
        <taxon>Eucoccidiorida</taxon>
        <taxon>Eimeriorina</taxon>
        <taxon>Sarcocystidae</taxon>
        <taxon>Besnoitia</taxon>
    </lineage>
</organism>
<dbReference type="Proteomes" id="UP000224006">
    <property type="component" value="Chromosome I"/>
</dbReference>
<proteinExistence type="predicted"/>
<keyword evidence="2" id="KW-0812">Transmembrane</keyword>
<name>A0A2A9MIL3_BESBE</name>
<keyword evidence="2" id="KW-0472">Membrane</keyword>
<dbReference type="GeneID" id="40305154"/>
<dbReference type="AlphaFoldDB" id="A0A2A9MIL3"/>
<sequence>MAAVLCAVKNIRSWSLSDWSSFAAVLCAIDCTVLPALAALLPVVGLLGDSEGAHDHLHFYSHLAALYVVLPLGFVALVLNYLQHRRTALLVSGLVGLAIVFVTHCHDSIPLPHWLHWIAHDHALIGAVGSALLISTNYLSHKAIHGMDSASSHASCCASKGRCPSKQHGGPEMVTQSPQSKKN</sequence>
<evidence type="ECO:0000256" key="2">
    <source>
        <dbReference type="SAM" id="Phobius"/>
    </source>
</evidence>
<feature type="compositionally biased region" description="Polar residues" evidence="1">
    <location>
        <begin position="174"/>
        <end position="183"/>
    </location>
</feature>
<evidence type="ECO:0000313" key="4">
    <source>
        <dbReference type="Proteomes" id="UP000224006"/>
    </source>
</evidence>
<gene>
    <name evidence="3" type="ORF">BESB_000910</name>
</gene>
<evidence type="ECO:0000313" key="3">
    <source>
        <dbReference type="EMBL" id="PFH37749.1"/>
    </source>
</evidence>
<dbReference type="InterPro" id="IPR004891">
    <property type="entry name" value="Mercury-R_MerC"/>
</dbReference>
<dbReference type="GO" id="GO:0016020">
    <property type="term" value="C:membrane"/>
    <property type="evidence" value="ECO:0007669"/>
    <property type="project" value="InterPro"/>
</dbReference>
<dbReference type="OrthoDB" id="329987at2759"/>
<dbReference type="GO" id="GO:0015097">
    <property type="term" value="F:mercury ion transmembrane transporter activity"/>
    <property type="evidence" value="ECO:0007669"/>
    <property type="project" value="InterPro"/>
</dbReference>